<sequence>MADADFGYFDENQDGKVTRKEFVEKPSAFIMRFDGNGDCRVAGDELNGDCPHGSAGAGRGGTG</sequence>
<keyword evidence="3" id="KW-1185">Reference proteome</keyword>
<dbReference type="PROSITE" id="PS50222">
    <property type="entry name" value="EF_HAND_2"/>
    <property type="match status" value="1"/>
</dbReference>
<accession>A0ABS5G579</accession>
<dbReference type="Proteomes" id="UP001314635">
    <property type="component" value="Unassembled WGS sequence"/>
</dbReference>
<feature type="domain" description="EF-hand" evidence="1">
    <location>
        <begin position="1"/>
        <end position="32"/>
    </location>
</feature>
<dbReference type="EMBL" id="JAFCLK010000010">
    <property type="protein sequence ID" value="MBR1136461.1"/>
    <property type="molecule type" value="Genomic_DNA"/>
</dbReference>
<dbReference type="InterPro" id="IPR002048">
    <property type="entry name" value="EF_hand_dom"/>
</dbReference>
<evidence type="ECO:0000313" key="2">
    <source>
        <dbReference type="EMBL" id="MBR1136461.1"/>
    </source>
</evidence>
<gene>
    <name evidence="2" type="ORF">JQ619_11840</name>
</gene>
<proteinExistence type="predicted"/>
<evidence type="ECO:0000313" key="3">
    <source>
        <dbReference type="Proteomes" id="UP001314635"/>
    </source>
</evidence>
<evidence type="ECO:0000259" key="1">
    <source>
        <dbReference type="PROSITE" id="PS50222"/>
    </source>
</evidence>
<dbReference type="InterPro" id="IPR018247">
    <property type="entry name" value="EF_Hand_1_Ca_BS"/>
</dbReference>
<protein>
    <recommendedName>
        <fullName evidence="1">EF-hand domain-containing protein</fullName>
    </recommendedName>
</protein>
<comment type="caution">
    <text evidence="2">The sequence shown here is derived from an EMBL/GenBank/DDBJ whole genome shotgun (WGS) entry which is preliminary data.</text>
</comment>
<reference evidence="3" key="1">
    <citation type="journal article" date="2021" name="ISME J.">
        <title>Evolutionary origin and ecological implication of a unique nif island in free-living Bradyrhizobium lineages.</title>
        <authorList>
            <person name="Tao J."/>
        </authorList>
    </citation>
    <scope>NUCLEOTIDE SEQUENCE [LARGE SCALE GENOMIC DNA]</scope>
    <source>
        <strain evidence="3">SZCCT0094</strain>
    </source>
</reference>
<organism evidence="2 3">
    <name type="scientific">Bradyrhizobium denitrificans</name>
    <dbReference type="NCBI Taxonomy" id="2734912"/>
    <lineage>
        <taxon>Bacteria</taxon>
        <taxon>Pseudomonadati</taxon>
        <taxon>Pseudomonadota</taxon>
        <taxon>Alphaproteobacteria</taxon>
        <taxon>Hyphomicrobiales</taxon>
        <taxon>Nitrobacteraceae</taxon>
        <taxon>Bradyrhizobium</taxon>
    </lineage>
</organism>
<dbReference type="PROSITE" id="PS00018">
    <property type="entry name" value="EF_HAND_1"/>
    <property type="match status" value="1"/>
</dbReference>
<name>A0ABS5G579_9BRAD</name>